<keyword evidence="3" id="KW-1185">Reference proteome</keyword>
<evidence type="ECO:0000313" key="2">
    <source>
        <dbReference type="EnsemblMetazoa" id="OVOC3682.1"/>
    </source>
</evidence>
<dbReference type="Proteomes" id="UP000024404">
    <property type="component" value="Unassembled WGS sequence"/>
</dbReference>
<feature type="chain" id="PRO_5035797214" evidence="1">
    <location>
        <begin position="20"/>
        <end position="86"/>
    </location>
</feature>
<feature type="signal peptide" evidence="1">
    <location>
        <begin position="1"/>
        <end position="19"/>
    </location>
</feature>
<reference evidence="3" key="1">
    <citation type="submission" date="2013-10" db="EMBL/GenBank/DDBJ databases">
        <title>Genome sequencing of Onchocerca volvulus.</title>
        <authorList>
            <person name="Cotton J."/>
            <person name="Tsai J."/>
            <person name="Stanley E."/>
            <person name="Tracey A."/>
            <person name="Holroyd N."/>
            <person name="Lustigman S."/>
            <person name="Berriman M."/>
        </authorList>
    </citation>
    <scope>NUCLEOTIDE SEQUENCE</scope>
</reference>
<dbReference type="EnsemblMetazoa" id="OVOC3682.1">
    <property type="protein sequence ID" value="OVOC3682.1"/>
    <property type="gene ID" value="WBGene00240491"/>
</dbReference>
<reference evidence="2" key="2">
    <citation type="submission" date="2022-06" db="UniProtKB">
        <authorList>
            <consortium name="EnsemblMetazoa"/>
        </authorList>
    </citation>
    <scope>IDENTIFICATION</scope>
</reference>
<dbReference type="EMBL" id="CMVM020000121">
    <property type="status" value="NOT_ANNOTATED_CDS"/>
    <property type="molecule type" value="Genomic_DNA"/>
</dbReference>
<evidence type="ECO:0000313" key="3">
    <source>
        <dbReference type="Proteomes" id="UP000024404"/>
    </source>
</evidence>
<keyword evidence="1" id="KW-0732">Signal</keyword>
<proteinExistence type="predicted"/>
<organism evidence="2 3">
    <name type="scientific">Onchocerca volvulus</name>
    <dbReference type="NCBI Taxonomy" id="6282"/>
    <lineage>
        <taxon>Eukaryota</taxon>
        <taxon>Metazoa</taxon>
        <taxon>Ecdysozoa</taxon>
        <taxon>Nematoda</taxon>
        <taxon>Chromadorea</taxon>
        <taxon>Rhabditida</taxon>
        <taxon>Spirurina</taxon>
        <taxon>Spiruromorpha</taxon>
        <taxon>Filarioidea</taxon>
        <taxon>Onchocercidae</taxon>
        <taxon>Onchocerca</taxon>
    </lineage>
</organism>
<name>A0A8R1TRM9_ONCVO</name>
<protein>
    <submittedName>
        <fullName evidence="2">Uncharacterized protein</fullName>
    </submittedName>
</protein>
<sequence>MKRLIVYLAFIICCGPSQGGEKKEADAVEVIATVNTFNLWDDDQLIMTTHEEKSTLENCGAMWNGELPALNKNMMPFVRNTLDLIK</sequence>
<dbReference type="AlphaFoldDB" id="A0A8R1TRM9"/>
<dbReference type="OMA" id="FIIFCAN"/>
<accession>A0A8R1TRM9</accession>
<evidence type="ECO:0000256" key="1">
    <source>
        <dbReference type="SAM" id="SignalP"/>
    </source>
</evidence>